<sequence>MRVVLAGLGHGHLHVVSNARKLADAGADVVLIDDGIFRYSSLAAGILGGQYTEEEGQLSSAALAAACGVRHVRGEVQDIVPAERRVRLRDASPIDYELLSLNLGSTVAAPFPVSAAASVFTAKPLSQLIALRDALRSMIERRQTVRLVVIGGGHSGCELSANAAALGRRYGAAIDITLVSPENRLMAKASEGASAAIEHLLRGFGVDTRTNSACEAINDEAVLLSDGTALPFDHVLLATGLRPPPEAKVHGLAFNEPGGICVRPTLQSISDERVFAIGDCAHFIDDPRPNVGVFGVRAAPILTHNLLARIAGDTMKAYRPQKRWFSALNLGDGTGFGQWGGYYWRGRLPLFMKDRIDRRFMEGYRRLYAGRPGRGTPDSPSSLP</sequence>
<keyword evidence="4" id="KW-0560">Oxidoreductase</keyword>
<evidence type="ECO:0000256" key="4">
    <source>
        <dbReference type="ARBA" id="ARBA00023002"/>
    </source>
</evidence>
<dbReference type="AlphaFoldDB" id="A0A3L7JD69"/>
<name>A0A3L7JD69_9HYPH</name>
<proteinExistence type="predicted"/>
<dbReference type="Proteomes" id="UP000281094">
    <property type="component" value="Unassembled WGS sequence"/>
</dbReference>
<gene>
    <name evidence="6" type="ORF">D8780_09590</name>
</gene>
<dbReference type="GO" id="GO:0019646">
    <property type="term" value="P:aerobic electron transport chain"/>
    <property type="evidence" value="ECO:0007669"/>
    <property type="project" value="TreeGrafter"/>
</dbReference>
<protein>
    <recommendedName>
        <fullName evidence="5">FAD/NAD(P)-binding domain-containing protein</fullName>
    </recommendedName>
</protein>
<evidence type="ECO:0000256" key="2">
    <source>
        <dbReference type="ARBA" id="ARBA00022630"/>
    </source>
</evidence>
<dbReference type="Pfam" id="PF07992">
    <property type="entry name" value="Pyr_redox_2"/>
    <property type="match status" value="1"/>
</dbReference>
<evidence type="ECO:0000259" key="5">
    <source>
        <dbReference type="Pfam" id="PF07992"/>
    </source>
</evidence>
<dbReference type="InterPro" id="IPR023753">
    <property type="entry name" value="FAD/NAD-binding_dom"/>
</dbReference>
<keyword evidence="3" id="KW-0274">FAD</keyword>
<evidence type="ECO:0000313" key="7">
    <source>
        <dbReference type="Proteomes" id="UP000281094"/>
    </source>
</evidence>
<dbReference type="InterPro" id="IPR051169">
    <property type="entry name" value="NADH-Q_oxidoreductase"/>
</dbReference>
<dbReference type="RefSeq" id="WP_121645388.1">
    <property type="nucleotide sequence ID" value="NZ_RCWN01000001.1"/>
</dbReference>
<comment type="caution">
    <text evidence="6">The sequence shown here is derived from an EMBL/GenBank/DDBJ whole genome shotgun (WGS) entry which is preliminary data.</text>
</comment>
<feature type="domain" description="FAD/NAD(P)-binding" evidence="5">
    <location>
        <begin position="2"/>
        <end position="286"/>
    </location>
</feature>
<dbReference type="PRINTS" id="PR00411">
    <property type="entry name" value="PNDRDTASEI"/>
</dbReference>
<dbReference type="EMBL" id="RCWN01000001">
    <property type="protein sequence ID" value="RLQ88420.1"/>
    <property type="molecule type" value="Genomic_DNA"/>
</dbReference>
<evidence type="ECO:0000256" key="3">
    <source>
        <dbReference type="ARBA" id="ARBA00022827"/>
    </source>
</evidence>
<reference evidence="6 7" key="1">
    <citation type="submission" date="2018-10" db="EMBL/GenBank/DDBJ databases">
        <title>Notoacmeibacter sp. M2BS9Y-3-1, whole genome shotgun sequence.</title>
        <authorList>
            <person name="Tuo L."/>
        </authorList>
    </citation>
    <scope>NUCLEOTIDE SEQUENCE [LARGE SCALE GENOMIC DNA]</scope>
    <source>
        <strain evidence="6 7">M2BS9Y-3-1</strain>
    </source>
</reference>
<evidence type="ECO:0000256" key="1">
    <source>
        <dbReference type="ARBA" id="ARBA00001974"/>
    </source>
</evidence>
<organism evidence="6 7">
    <name type="scientific">Notoacmeibacter ruber</name>
    <dbReference type="NCBI Taxonomy" id="2670375"/>
    <lineage>
        <taxon>Bacteria</taxon>
        <taxon>Pseudomonadati</taxon>
        <taxon>Pseudomonadota</taxon>
        <taxon>Alphaproteobacteria</taxon>
        <taxon>Hyphomicrobiales</taxon>
        <taxon>Notoacmeibacteraceae</taxon>
        <taxon>Notoacmeibacter</taxon>
    </lineage>
</organism>
<evidence type="ECO:0000313" key="6">
    <source>
        <dbReference type="EMBL" id="RLQ88420.1"/>
    </source>
</evidence>
<dbReference type="PANTHER" id="PTHR42913:SF9">
    <property type="entry name" value="SLR1591 PROTEIN"/>
    <property type="match status" value="1"/>
</dbReference>
<comment type="cofactor">
    <cofactor evidence="1">
        <name>FAD</name>
        <dbReference type="ChEBI" id="CHEBI:57692"/>
    </cofactor>
</comment>
<dbReference type="InterPro" id="IPR036188">
    <property type="entry name" value="FAD/NAD-bd_sf"/>
</dbReference>
<dbReference type="Gene3D" id="3.50.50.100">
    <property type="match status" value="1"/>
</dbReference>
<dbReference type="PRINTS" id="PR00368">
    <property type="entry name" value="FADPNR"/>
</dbReference>
<dbReference type="GO" id="GO:0003955">
    <property type="term" value="F:NAD(P)H dehydrogenase (quinone) activity"/>
    <property type="evidence" value="ECO:0007669"/>
    <property type="project" value="TreeGrafter"/>
</dbReference>
<accession>A0A3L7JD69</accession>
<dbReference type="PANTHER" id="PTHR42913">
    <property type="entry name" value="APOPTOSIS-INDUCING FACTOR 1"/>
    <property type="match status" value="1"/>
</dbReference>
<keyword evidence="2" id="KW-0285">Flavoprotein</keyword>
<keyword evidence="7" id="KW-1185">Reference proteome</keyword>
<dbReference type="SUPFAM" id="SSF51905">
    <property type="entry name" value="FAD/NAD(P)-binding domain"/>
    <property type="match status" value="1"/>
</dbReference>